<name>A0A4R2CYD9_SHIGR</name>
<proteinExistence type="predicted"/>
<protein>
    <submittedName>
        <fullName evidence="2">Uncharacterized protein</fullName>
    </submittedName>
</protein>
<dbReference type="Proteomes" id="UP000295351">
    <property type="component" value="Unassembled WGS sequence"/>
</dbReference>
<dbReference type="RefSeq" id="WP_133033470.1">
    <property type="nucleotide sequence ID" value="NZ_BAABEI010000012.1"/>
</dbReference>
<comment type="caution">
    <text evidence="2">The sequence shown here is derived from an EMBL/GenBank/DDBJ whole genome shotgun (WGS) entry which is preliminary data.</text>
</comment>
<dbReference type="AlphaFoldDB" id="A0A4R2CYD9"/>
<dbReference type="EMBL" id="SLVX01000003">
    <property type="protein sequence ID" value="TCN46868.1"/>
    <property type="molecule type" value="Genomic_DNA"/>
</dbReference>
<sequence length="133" mass="15084">MPDEKKPVDPVLDRMLRALARMPDPGEPDPAKEPPPKKKKRRGKDTLHIKWVFAGETPPQPAAQDGKVEKALDPVLQNIVRVIARKEAQRDLDRGVTINDLMREYEQSTDTRTIEELPRFTPPDVEVSKKSAD</sequence>
<evidence type="ECO:0000256" key="1">
    <source>
        <dbReference type="SAM" id="MobiDB-lite"/>
    </source>
</evidence>
<accession>A0A4R2CYD9</accession>
<reference evidence="2 3" key="1">
    <citation type="submission" date="2019-03" db="EMBL/GenBank/DDBJ databases">
        <title>Genomic Encyclopedia of Type Strains, Phase IV (KMG-IV): sequencing the most valuable type-strain genomes for metagenomic binning, comparative biology and taxonomic classification.</title>
        <authorList>
            <person name="Goeker M."/>
        </authorList>
    </citation>
    <scope>NUCLEOTIDE SEQUENCE [LARGE SCALE GENOMIC DNA]</scope>
    <source>
        <strain evidence="2 3">DSM 18401</strain>
    </source>
</reference>
<keyword evidence="3" id="KW-1185">Reference proteome</keyword>
<organism evidence="2 3">
    <name type="scientific">Shinella granuli</name>
    <dbReference type="NCBI Taxonomy" id="323621"/>
    <lineage>
        <taxon>Bacteria</taxon>
        <taxon>Pseudomonadati</taxon>
        <taxon>Pseudomonadota</taxon>
        <taxon>Alphaproteobacteria</taxon>
        <taxon>Hyphomicrobiales</taxon>
        <taxon>Rhizobiaceae</taxon>
        <taxon>Shinella</taxon>
    </lineage>
</organism>
<gene>
    <name evidence="2" type="ORF">EV665_10336</name>
</gene>
<evidence type="ECO:0000313" key="3">
    <source>
        <dbReference type="Proteomes" id="UP000295351"/>
    </source>
</evidence>
<evidence type="ECO:0000313" key="2">
    <source>
        <dbReference type="EMBL" id="TCN46868.1"/>
    </source>
</evidence>
<feature type="region of interest" description="Disordered" evidence="1">
    <location>
        <begin position="19"/>
        <end position="45"/>
    </location>
</feature>